<dbReference type="RefSeq" id="WP_144869589.1">
    <property type="nucleotide sequence ID" value="NZ_LR213874.1"/>
</dbReference>
<evidence type="ECO:0000256" key="2">
    <source>
        <dbReference type="ARBA" id="ARBA00022801"/>
    </source>
</evidence>
<reference evidence="4 5" key="1">
    <citation type="submission" date="2019-01" db="EMBL/GenBank/DDBJ databases">
        <authorList>
            <person name="Brito A."/>
        </authorList>
    </citation>
    <scope>NUCLEOTIDE SEQUENCE [LARGE SCALE GENOMIC DNA]</scope>
    <source>
        <strain evidence="4">1</strain>
    </source>
</reference>
<dbReference type="Gene3D" id="3.40.50.1820">
    <property type="entry name" value="alpha/beta hydrolase"/>
    <property type="match status" value="1"/>
</dbReference>
<dbReference type="EMBL" id="CAACVJ010000026">
    <property type="protein sequence ID" value="VEP11831.1"/>
    <property type="molecule type" value="Genomic_DNA"/>
</dbReference>
<comment type="similarity">
    <text evidence="1">Belongs to the AB hydrolase superfamily. AB hydrolase 2 family.</text>
</comment>
<dbReference type="Pfam" id="PF02230">
    <property type="entry name" value="Abhydrolase_2"/>
    <property type="match status" value="1"/>
</dbReference>
<evidence type="ECO:0000313" key="4">
    <source>
        <dbReference type="EMBL" id="VEP11831.1"/>
    </source>
</evidence>
<accession>A0A563VK80</accession>
<name>A0A563VK80_9CYAN</name>
<dbReference type="AlphaFoldDB" id="A0A563VK80"/>
<dbReference type="InterPro" id="IPR029058">
    <property type="entry name" value="AB_hydrolase_fold"/>
</dbReference>
<proteinExistence type="inferred from homology"/>
<dbReference type="Proteomes" id="UP000320055">
    <property type="component" value="Unassembled WGS sequence"/>
</dbReference>
<dbReference type="PANTHER" id="PTHR10655:SF17">
    <property type="entry name" value="LYSOPHOSPHOLIPASE-LIKE PROTEIN 1"/>
    <property type="match status" value="1"/>
</dbReference>
<dbReference type="InterPro" id="IPR050565">
    <property type="entry name" value="LYPA1-2/EST-like"/>
</dbReference>
<sequence>MTANKTLEAISLFPQGNLTSLLVMLHGWGANYQDLASLSQMLDLPEFGYLFPNAPFEHPQVPGGRAWYALESPNYTGIDESRQLLFDWLNALEDNTNIPLERTYVTGFSQGGAMTLDVALMLPVAGICSISGYLHYEPKPLEDDAPPVLIVHGKQDEVVPIDEAKNARDKLTAIGVEVQYQEFDMGHEITPPVLDLLQKFISN</sequence>
<organism evidence="4 5">
    <name type="scientific">Hyella patelloides LEGE 07179</name>
    <dbReference type="NCBI Taxonomy" id="945734"/>
    <lineage>
        <taxon>Bacteria</taxon>
        <taxon>Bacillati</taxon>
        <taxon>Cyanobacteriota</taxon>
        <taxon>Cyanophyceae</taxon>
        <taxon>Pleurocapsales</taxon>
        <taxon>Hyellaceae</taxon>
        <taxon>Hyella</taxon>
    </lineage>
</organism>
<keyword evidence="5" id="KW-1185">Reference proteome</keyword>
<evidence type="ECO:0000313" key="5">
    <source>
        <dbReference type="Proteomes" id="UP000320055"/>
    </source>
</evidence>
<evidence type="ECO:0000259" key="3">
    <source>
        <dbReference type="Pfam" id="PF02230"/>
    </source>
</evidence>
<keyword evidence="2" id="KW-0378">Hydrolase</keyword>
<gene>
    <name evidence="4" type="ORF">H1P_1210022</name>
</gene>
<dbReference type="PANTHER" id="PTHR10655">
    <property type="entry name" value="LYSOPHOSPHOLIPASE-RELATED"/>
    <property type="match status" value="1"/>
</dbReference>
<dbReference type="OrthoDB" id="9801763at2"/>
<dbReference type="ESTHER" id="9cyan-a0a563vk80">
    <property type="family name" value="LYsophospholipase_carboxylesterase"/>
</dbReference>
<dbReference type="GO" id="GO:0016787">
    <property type="term" value="F:hydrolase activity"/>
    <property type="evidence" value="ECO:0007669"/>
    <property type="project" value="UniProtKB-KW"/>
</dbReference>
<protein>
    <submittedName>
        <fullName evidence="4">Putative esterase</fullName>
    </submittedName>
</protein>
<feature type="domain" description="Phospholipase/carboxylesterase/thioesterase" evidence="3">
    <location>
        <begin position="17"/>
        <end position="202"/>
    </location>
</feature>
<dbReference type="SUPFAM" id="SSF53474">
    <property type="entry name" value="alpha/beta-Hydrolases"/>
    <property type="match status" value="1"/>
</dbReference>
<evidence type="ECO:0000256" key="1">
    <source>
        <dbReference type="ARBA" id="ARBA00006499"/>
    </source>
</evidence>
<dbReference type="InterPro" id="IPR003140">
    <property type="entry name" value="PLipase/COase/thioEstase"/>
</dbReference>